<keyword evidence="2 5" id="KW-0479">Metal-binding</keyword>
<name>A0A9D6ULW3_UNCSA</name>
<keyword evidence="1 5" id="KW-0949">S-adenosyl-L-methionine</keyword>
<proteinExistence type="predicted"/>
<evidence type="ECO:0000313" key="8">
    <source>
        <dbReference type="Proteomes" id="UP000808761"/>
    </source>
</evidence>
<dbReference type="Gene3D" id="3.20.20.70">
    <property type="entry name" value="Aldolase class I"/>
    <property type="match status" value="1"/>
</dbReference>
<organism evidence="7 8">
    <name type="scientific">Candidatus Saganbacteria bacterium</name>
    <dbReference type="NCBI Taxonomy" id="2575572"/>
    <lineage>
        <taxon>Bacteria</taxon>
        <taxon>Bacillati</taxon>
        <taxon>Saganbacteria</taxon>
    </lineage>
</organism>
<comment type="cofactor">
    <cofactor evidence="5">
        <name>[4Fe-4S] cluster</name>
        <dbReference type="ChEBI" id="CHEBI:49883"/>
    </cofactor>
    <text evidence="5">Binds 1 [4Fe-4S] cluster. The cluster is coordinated with 3 cysteines and an exchangeable S-adenosyl-L-methionine.</text>
</comment>
<dbReference type="InterPro" id="IPR013785">
    <property type="entry name" value="Aldolase_TIM"/>
</dbReference>
<keyword evidence="4 5" id="KW-0411">Iron-sulfur</keyword>
<dbReference type="InterPro" id="IPR007197">
    <property type="entry name" value="rSAM"/>
</dbReference>
<feature type="binding site" evidence="5">
    <location>
        <position position="16"/>
    </location>
    <ligand>
        <name>[4Fe-4S] cluster</name>
        <dbReference type="ChEBI" id="CHEBI:49883"/>
        <note>4Fe-4S-S-AdoMet</note>
    </ligand>
</feature>
<dbReference type="Pfam" id="PF04055">
    <property type="entry name" value="Radical_SAM"/>
    <property type="match status" value="1"/>
</dbReference>
<dbReference type="GO" id="GO:0051536">
    <property type="term" value="F:iron-sulfur cluster binding"/>
    <property type="evidence" value="ECO:0007669"/>
    <property type="project" value="UniProtKB-KW"/>
</dbReference>
<feature type="binding site" evidence="5">
    <location>
        <position position="20"/>
    </location>
    <ligand>
        <name>[4Fe-4S] cluster</name>
        <dbReference type="ChEBI" id="CHEBI:49883"/>
        <note>4Fe-4S-S-AdoMet</note>
    </ligand>
</feature>
<dbReference type="Proteomes" id="UP000808761">
    <property type="component" value="Unassembled WGS sequence"/>
</dbReference>
<evidence type="ECO:0000256" key="2">
    <source>
        <dbReference type="ARBA" id="ARBA00022723"/>
    </source>
</evidence>
<dbReference type="GO" id="GO:0003824">
    <property type="term" value="F:catalytic activity"/>
    <property type="evidence" value="ECO:0007669"/>
    <property type="project" value="InterPro"/>
</dbReference>
<dbReference type="InterPro" id="IPR058240">
    <property type="entry name" value="rSAM_sf"/>
</dbReference>
<evidence type="ECO:0000256" key="1">
    <source>
        <dbReference type="ARBA" id="ARBA00022691"/>
    </source>
</evidence>
<accession>A0A9D6ULW3</accession>
<dbReference type="PIRSF" id="PIRSF004869">
    <property type="entry name" value="PflX_prd"/>
    <property type="match status" value="1"/>
</dbReference>
<evidence type="ECO:0000256" key="4">
    <source>
        <dbReference type="ARBA" id="ARBA00023014"/>
    </source>
</evidence>
<dbReference type="PANTHER" id="PTHR43075">
    <property type="entry name" value="FORMATE LYASE ACTIVATING ENZYME, PUTATIVE (AFU_ORTHOLOGUE AFUA_2G15630)-RELATED"/>
    <property type="match status" value="1"/>
</dbReference>
<sequence length="254" mass="28354">MISGKRGSGALFFSHCGLKCVYCQNYAISREACGREVEIEELARIMLNLQEQGVHNINLVSPTHSAPQIVGALTLARREGLKLPVVYNTGGFDSLELLKEIEGKIEIYMPDLKYFDEEKALKYSGAGNYVETAKAGIAEMFRQVGNIKFNNEGVAVAGVLVRHLVLPENLADSGKALDYLASISKDIWVSLMAQYSPQYRAAEFPELSRPLRRDEYQQVVDRAEKLGLHNAYVQGLSSRETYLPDFKKERPFGS</sequence>
<dbReference type="SUPFAM" id="SSF102114">
    <property type="entry name" value="Radical SAM enzymes"/>
    <property type="match status" value="1"/>
</dbReference>
<dbReference type="InterPro" id="IPR016431">
    <property type="entry name" value="Pyrv-formate_lyase-activ_prd"/>
</dbReference>
<comment type="caution">
    <text evidence="7">The sequence shown here is derived from an EMBL/GenBank/DDBJ whole genome shotgun (WGS) entry which is preliminary data.</text>
</comment>
<keyword evidence="3 5" id="KW-0408">Iron</keyword>
<reference evidence="7" key="1">
    <citation type="submission" date="2020-07" db="EMBL/GenBank/DDBJ databases">
        <title>Huge and variable diversity of episymbiotic CPR bacteria and DPANN archaea in groundwater ecosystems.</title>
        <authorList>
            <person name="He C.Y."/>
            <person name="Keren R."/>
            <person name="Whittaker M."/>
            <person name="Farag I.F."/>
            <person name="Doudna J."/>
            <person name="Cate J.H.D."/>
            <person name="Banfield J.F."/>
        </authorList>
    </citation>
    <scope>NUCLEOTIDE SEQUENCE</scope>
    <source>
        <strain evidence="7">NC_groundwater_1860_Pr3_B-0.1um_51_7</strain>
    </source>
</reference>
<feature type="binding site" evidence="5">
    <location>
        <position position="23"/>
    </location>
    <ligand>
        <name>[4Fe-4S] cluster</name>
        <dbReference type="ChEBI" id="CHEBI:49883"/>
        <note>4Fe-4S-S-AdoMet</note>
    </ligand>
</feature>
<dbReference type="PANTHER" id="PTHR43075:SF1">
    <property type="entry name" value="FORMATE LYASE ACTIVATING ENZYME, PUTATIVE (AFU_ORTHOLOGUE AFUA_2G15630)-RELATED"/>
    <property type="match status" value="1"/>
</dbReference>
<dbReference type="SFLD" id="SFLDS00029">
    <property type="entry name" value="Radical_SAM"/>
    <property type="match status" value="1"/>
</dbReference>
<feature type="domain" description="Radical SAM core" evidence="6">
    <location>
        <begin position="13"/>
        <end position="141"/>
    </location>
</feature>
<dbReference type="GO" id="GO:0046872">
    <property type="term" value="F:metal ion binding"/>
    <property type="evidence" value="ECO:0007669"/>
    <property type="project" value="UniProtKB-KW"/>
</dbReference>
<protein>
    <submittedName>
        <fullName evidence="7">Radical SAM protein</fullName>
    </submittedName>
</protein>
<dbReference type="InterPro" id="IPR040085">
    <property type="entry name" value="MJ0674-like"/>
</dbReference>
<evidence type="ECO:0000313" key="7">
    <source>
        <dbReference type="EMBL" id="MBI5078547.1"/>
    </source>
</evidence>
<evidence type="ECO:0000259" key="6">
    <source>
        <dbReference type="Pfam" id="PF04055"/>
    </source>
</evidence>
<evidence type="ECO:0000256" key="3">
    <source>
        <dbReference type="ARBA" id="ARBA00023004"/>
    </source>
</evidence>
<gene>
    <name evidence="7" type="ORF">HZB08_00805</name>
</gene>
<dbReference type="EMBL" id="JACRKR010000038">
    <property type="protein sequence ID" value="MBI5078547.1"/>
    <property type="molecule type" value="Genomic_DNA"/>
</dbReference>
<evidence type="ECO:0000256" key="5">
    <source>
        <dbReference type="PIRSR" id="PIRSR004869-50"/>
    </source>
</evidence>
<dbReference type="AlphaFoldDB" id="A0A9D6ULW3"/>